<dbReference type="EMBL" id="CALNXI010000001">
    <property type="protein sequence ID" value="CAH3013552.1"/>
    <property type="molecule type" value="Genomic_DNA"/>
</dbReference>
<accession>A0ABN8LI32</accession>
<name>A0ABN8LI32_9CNID</name>
<reference evidence="1 2" key="1">
    <citation type="submission" date="2022-05" db="EMBL/GenBank/DDBJ databases">
        <authorList>
            <consortium name="Genoscope - CEA"/>
            <person name="William W."/>
        </authorList>
    </citation>
    <scope>NUCLEOTIDE SEQUENCE [LARGE SCALE GENOMIC DNA]</scope>
</reference>
<sequence length="132" mass="14924">MQSLGMDKFRVAFTRFLAFYSDNPSGLHDGETPAKWQSKAISCHWLTLYVNFMQHASLLAALTHNNEGVVRCSKILCSGVVLRIEQVFSGQLESNSVCNHNYNKILKSDWFSTALISALIGQFNRTVRVMHK</sequence>
<organism evidence="1 2">
    <name type="scientific">Porites evermanni</name>
    <dbReference type="NCBI Taxonomy" id="104178"/>
    <lineage>
        <taxon>Eukaryota</taxon>
        <taxon>Metazoa</taxon>
        <taxon>Cnidaria</taxon>
        <taxon>Anthozoa</taxon>
        <taxon>Hexacorallia</taxon>
        <taxon>Scleractinia</taxon>
        <taxon>Fungiina</taxon>
        <taxon>Poritidae</taxon>
        <taxon>Porites</taxon>
    </lineage>
</organism>
<dbReference type="Proteomes" id="UP001159427">
    <property type="component" value="Unassembled WGS sequence"/>
</dbReference>
<protein>
    <submittedName>
        <fullName evidence="1">Uncharacterized protein</fullName>
    </submittedName>
</protein>
<proteinExistence type="predicted"/>
<comment type="caution">
    <text evidence="1">The sequence shown here is derived from an EMBL/GenBank/DDBJ whole genome shotgun (WGS) entry which is preliminary data.</text>
</comment>
<keyword evidence="2" id="KW-1185">Reference proteome</keyword>
<evidence type="ECO:0000313" key="1">
    <source>
        <dbReference type="EMBL" id="CAH3013552.1"/>
    </source>
</evidence>
<gene>
    <name evidence="1" type="ORF">PEVE_00000122</name>
</gene>
<evidence type="ECO:0000313" key="2">
    <source>
        <dbReference type="Proteomes" id="UP001159427"/>
    </source>
</evidence>